<feature type="domain" description="CS" evidence="8">
    <location>
        <begin position="176"/>
        <end position="267"/>
    </location>
</feature>
<dbReference type="STRING" id="53326.A0A016RVM7"/>
<organism evidence="9 10">
    <name type="scientific">Ancylostoma ceylanicum</name>
    <dbReference type="NCBI Taxonomy" id="53326"/>
    <lineage>
        <taxon>Eukaryota</taxon>
        <taxon>Metazoa</taxon>
        <taxon>Ecdysozoa</taxon>
        <taxon>Nematoda</taxon>
        <taxon>Chromadorea</taxon>
        <taxon>Rhabditida</taxon>
        <taxon>Rhabditina</taxon>
        <taxon>Rhabditomorpha</taxon>
        <taxon>Strongyloidea</taxon>
        <taxon>Ancylostomatidae</taxon>
        <taxon>Ancylostomatinae</taxon>
        <taxon>Ancylostoma</taxon>
    </lineage>
</organism>
<reference evidence="10" key="1">
    <citation type="journal article" date="2015" name="Nat. Genet.">
        <title>The genome and transcriptome of the zoonotic hookworm Ancylostoma ceylanicum identify infection-specific gene families.</title>
        <authorList>
            <person name="Schwarz E.M."/>
            <person name="Hu Y."/>
            <person name="Antoshechkin I."/>
            <person name="Miller M.M."/>
            <person name="Sternberg P.W."/>
            <person name="Aroian R.V."/>
        </authorList>
    </citation>
    <scope>NUCLEOTIDE SEQUENCE</scope>
    <source>
        <strain evidence="10">HY135</strain>
    </source>
</reference>
<accession>A0A016RVM7</accession>
<proteinExistence type="inferred from homology"/>
<dbReference type="AlphaFoldDB" id="A0A016RVM7"/>
<dbReference type="FunFam" id="2.60.40.790:FF:000001">
    <property type="entry name" value="Nuclear migration protein nudC"/>
    <property type="match status" value="1"/>
</dbReference>
<dbReference type="InterPro" id="IPR025934">
    <property type="entry name" value="NudC_N_dom"/>
</dbReference>
<dbReference type="InterPro" id="IPR008978">
    <property type="entry name" value="HSP20-like_chaperone"/>
</dbReference>
<dbReference type="InterPro" id="IPR007052">
    <property type="entry name" value="CS_dom"/>
</dbReference>
<comment type="subcellular location">
    <subcellularLocation>
        <location evidence="1">Cytoplasm</location>
    </subcellularLocation>
</comment>
<dbReference type="OrthoDB" id="416217at2759"/>
<evidence type="ECO:0000256" key="3">
    <source>
        <dbReference type="ARBA" id="ARBA00017641"/>
    </source>
</evidence>
<keyword evidence="4" id="KW-0963">Cytoplasm</keyword>
<feature type="region of interest" description="Disordered" evidence="7">
    <location>
        <begin position="81"/>
        <end position="178"/>
    </location>
</feature>
<evidence type="ECO:0000256" key="7">
    <source>
        <dbReference type="SAM" id="MobiDB-lite"/>
    </source>
</evidence>
<dbReference type="PANTHER" id="PTHR12356:SF3">
    <property type="entry name" value="NUCLEAR MIGRATION PROTEIN NUDC"/>
    <property type="match status" value="1"/>
</dbReference>
<gene>
    <name evidence="9" type="primary">Acey_s0361.g3482</name>
    <name evidence="9" type="synonym">Acey-nud-1</name>
    <name evidence="9" type="ORF">Y032_0361g3482</name>
</gene>
<evidence type="ECO:0000256" key="6">
    <source>
        <dbReference type="ARBA" id="ARBA00030427"/>
    </source>
</evidence>
<dbReference type="GO" id="GO:0051082">
    <property type="term" value="F:unfolded protein binding"/>
    <property type="evidence" value="ECO:0007669"/>
    <property type="project" value="TreeGrafter"/>
</dbReference>
<dbReference type="PROSITE" id="PS51203">
    <property type="entry name" value="CS"/>
    <property type="match status" value="1"/>
</dbReference>
<dbReference type="Pfam" id="PF14050">
    <property type="entry name" value="Nudc_N"/>
    <property type="match status" value="1"/>
</dbReference>
<evidence type="ECO:0000256" key="2">
    <source>
        <dbReference type="ARBA" id="ARBA00010513"/>
    </source>
</evidence>
<dbReference type="SUPFAM" id="SSF49764">
    <property type="entry name" value="HSP20-like chaperones"/>
    <property type="match status" value="1"/>
</dbReference>
<feature type="compositionally biased region" description="Basic and acidic residues" evidence="7">
    <location>
        <begin position="146"/>
        <end position="158"/>
    </location>
</feature>
<dbReference type="PANTHER" id="PTHR12356">
    <property type="entry name" value="NUCLEAR MOVEMENT PROTEIN NUDC"/>
    <property type="match status" value="1"/>
</dbReference>
<keyword evidence="5" id="KW-0597">Phosphoprotein</keyword>
<dbReference type="GO" id="GO:0006457">
    <property type="term" value="P:protein folding"/>
    <property type="evidence" value="ECO:0007669"/>
    <property type="project" value="TreeGrafter"/>
</dbReference>
<dbReference type="Gene3D" id="2.60.40.790">
    <property type="match status" value="1"/>
</dbReference>
<feature type="compositionally biased region" description="Basic and acidic residues" evidence="7">
    <location>
        <begin position="81"/>
        <end position="93"/>
    </location>
</feature>
<evidence type="ECO:0000256" key="4">
    <source>
        <dbReference type="ARBA" id="ARBA00022490"/>
    </source>
</evidence>
<sequence length="340" mass="39181">MYLHPETIFMQVTMTDEKFDPILFSMAQQMPNGVPDLFDVLFSFLARKTDFYSGAGIDEARSLLLKYFEKHGKEAIEKAAEKKRKKEEEERKLAAKRAAQKAKEEEEFKVQTSSESKIEEISDAEAAEFEKKHGEQHVVSNSEESTEPKKSEEEKPAGEEDEEDKNKIPPNSGNGADFENYQWTQTLQEVEVRIPFKVGFPLKSRDVEVSVEKSHIRVTLKGHPPVIDGASFAQIKPESSAWVLEDKKVVVISFEKMNGMEWWRYLVQGEPEINTKKVQPENSKLSDLDGETRSMVEKMMYDQRQKELGLPTSEEKKKQDILKKFMEQHPEMDFSQAKFS</sequence>
<dbReference type="Proteomes" id="UP000024635">
    <property type="component" value="Unassembled WGS sequence"/>
</dbReference>
<dbReference type="GO" id="GO:0005737">
    <property type="term" value="C:cytoplasm"/>
    <property type="evidence" value="ECO:0007669"/>
    <property type="project" value="UniProtKB-SubCell"/>
</dbReference>
<evidence type="ECO:0000256" key="1">
    <source>
        <dbReference type="ARBA" id="ARBA00004496"/>
    </source>
</evidence>
<name>A0A016RVM7_9BILA</name>
<dbReference type="InterPro" id="IPR037898">
    <property type="entry name" value="NudC_fam"/>
</dbReference>
<keyword evidence="10" id="KW-1185">Reference proteome</keyword>
<dbReference type="EMBL" id="JARK01001697">
    <property type="protein sequence ID" value="EYB82388.1"/>
    <property type="molecule type" value="Genomic_DNA"/>
</dbReference>
<comment type="similarity">
    <text evidence="2">Belongs to the nudC family.</text>
</comment>
<evidence type="ECO:0000313" key="10">
    <source>
        <dbReference type="Proteomes" id="UP000024635"/>
    </source>
</evidence>
<dbReference type="Pfam" id="PF04969">
    <property type="entry name" value="CS"/>
    <property type="match status" value="1"/>
</dbReference>
<protein>
    <recommendedName>
        <fullName evidence="3">Nuclear migration protein nudC</fullName>
    </recommendedName>
    <alternativeName>
        <fullName evidence="6">Nuclear distribution protein C homolog</fullName>
    </alternativeName>
</protein>
<evidence type="ECO:0000256" key="5">
    <source>
        <dbReference type="ARBA" id="ARBA00022553"/>
    </source>
</evidence>
<evidence type="ECO:0000313" key="9">
    <source>
        <dbReference type="EMBL" id="EYB82388.1"/>
    </source>
</evidence>
<evidence type="ECO:0000259" key="8">
    <source>
        <dbReference type="PROSITE" id="PS51203"/>
    </source>
</evidence>
<comment type="caution">
    <text evidence="9">The sequence shown here is derived from an EMBL/GenBank/DDBJ whole genome shotgun (WGS) entry which is preliminary data.</text>
</comment>